<evidence type="ECO:0000313" key="3">
    <source>
        <dbReference type="Proteomes" id="UP000000768"/>
    </source>
</evidence>
<accession>A0A1Z5REJ1</accession>
<dbReference type="InterPro" id="IPR036047">
    <property type="entry name" value="F-box-like_dom_sf"/>
</dbReference>
<name>A0A1Z5REJ1_SORBI</name>
<dbReference type="InterPro" id="IPR005174">
    <property type="entry name" value="KIB1-4_b-propeller"/>
</dbReference>
<organism evidence="2 3">
    <name type="scientific">Sorghum bicolor</name>
    <name type="common">Sorghum</name>
    <name type="synonym">Sorghum vulgare</name>
    <dbReference type="NCBI Taxonomy" id="4558"/>
    <lineage>
        <taxon>Eukaryota</taxon>
        <taxon>Viridiplantae</taxon>
        <taxon>Streptophyta</taxon>
        <taxon>Embryophyta</taxon>
        <taxon>Tracheophyta</taxon>
        <taxon>Spermatophyta</taxon>
        <taxon>Magnoliopsida</taxon>
        <taxon>Liliopsida</taxon>
        <taxon>Poales</taxon>
        <taxon>Poaceae</taxon>
        <taxon>PACMAD clade</taxon>
        <taxon>Panicoideae</taxon>
        <taxon>Andropogonodae</taxon>
        <taxon>Andropogoneae</taxon>
        <taxon>Sorghinae</taxon>
        <taxon>Sorghum</taxon>
    </lineage>
</organism>
<protein>
    <recommendedName>
        <fullName evidence="1">F-box domain-containing protein</fullName>
    </recommendedName>
</protein>
<dbReference type="InParanoid" id="A0A1Z5REJ1"/>
<dbReference type="ExpressionAtlas" id="A0A1Z5REJ1">
    <property type="expression patterns" value="baseline and differential"/>
</dbReference>
<sequence>MGETPPASPPRSGSCLSDEFSKVALGTCSSPSWSDLPMDVLLLILQRLELPQSLAFASVCKTWRAAAITASVPRSCTPWILSWAHLAQGERPSPVTCNLYHLLDGDKAYGVSFPRGCFNACCGASHGWLILVNELSNLVLYNPFTTRIIPLPPITDFSCVEAVYRSGGSLEGYHLGTGGRVYGSDELGKIFYQKAVLSCSPSKGGDYIVMIIHRDSDWLSFVKAGQRNWQVASSLGVSQKDKYADCAYHDGRFYTVTFDGLVEKWDIDGLNGPTREVVVAARCHVGLILTRHLVPTPWGDLLQVRAIRSDGSPDGIRFQIRKVELNGCKRISYKDLMGHALLLGLNHSACLHTKDFPGLQAQCVYFSVPWMVETSHWIRRSCAWGGVRIYNFECKKFERALPIRYSKSKRFIHVFPTEVWITPNL</sequence>
<dbReference type="PANTHER" id="PTHR44259">
    <property type="entry name" value="OS07G0183000 PROTEIN-RELATED"/>
    <property type="match status" value="1"/>
</dbReference>
<dbReference type="FunCoup" id="A0A1Z5REJ1">
    <property type="interactions" value="7"/>
</dbReference>
<dbReference type="Gramene" id="OQU82142">
    <property type="protein sequence ID" value="OQU82142"/>
    <property type="gene ID" value="SORBI_3006G180432"/>
</dbReference>
<dbReference type="OrthoDB" id="622644at2759"/>
<dbReference type="Proteomes" id="UP000000768">
    <property type="component" value="Chromosome 6"/>
</dbReference>
<reference evidence="3" key="2">
    <citation type="journal article" date="2018" name="Plant J.">
        <title>The Sorghum bicolor reference genome: improved assembly, gene annotations, a transcriptome atlas, and signatures of genome organization.</title>
        <authorList>
            <person name="McCormick R.F."/>
            <person name="Truong S.K."/>
            <person name="Sreedasyam A."/>
            <person name="Jenkins J."/>
            <person name="Shu S."/>
            <person name="Sims D."/>
            <person name="Kennedy M."/>
            <person name="Amirebrahimi M."/>
            <person name="Weers B.D."/>
            <person name="McKinley B."/>
            <person name="Mattison A."/>
            <person name="Morishige D.T."/>
            <person name="Grimwood J."/>
            <person name="Schmutz J."/>
            <person name="Mullet J.E."/>
        </authorList>
    </citation>
    <scope>NUCLEOTIDE SEQUENCE [LARGE SCALE GENOMIC DNA]</scope>
    <source>
        <strain evidence="3">cv. BTx623</strain>
    </source>
</reference>
<evidence type="ECO:0000259" key="1">
    <source>
        <dbReference type="SMART" id="SM00256"/>
    </source>
</evidence>
<feature type="domain" description="F-box" evidence="1">
    <location>
        <begin position="36"/>
        <end position="82"/>
    </location>
</feature>
<gene>
    <name evidence="2" type="ORF">SORBI_3006G180432</name>
</gene>
<dbReference type="SUPFAM" id="SSF81383">
    <property type="entry name" value="F-box domain"/>
    <property type="match status" value="1"/>
</dbReference>
<dbReference type="InterPro" id="IPR050942">
    <property type="entry name" value="F-box_BR-signaling"/>
</dbReference>
<dbReference type="EMBL" id="CM000765">
    <property type="protein sequence ID" value="OQU82142.1"/>
    <property type="molecule type" value="Genomic_DNA"/>
</dbReference>
<dbReference type="AlphaFoldDB" id="A0A1Z5REJ1"/>
<proteinExistence type="predicted"/>
<dbReference type="Pfam" id="PF00646">
    <property type="entry name" value="F-box"/>
    <property type="match status" value="1"/>
</dbReference>
<dbReference type="STRING" id="4558.A0A1Z5REJ1"/>
<dbReference type="SMART" id="SM00256">
    <property type="entry name" value="FBOX"/>
    <property type="match status" value="1"/>
</dbReference>
<dbReference type="Pfam" id="PF03478">
    <property type="entry name" value="Beta-prop_KIB1-4"/>
    <property type="match status" value="1"/>
</dbReference>
<dbReference type="InterPro" id="IPR001810">
    <property type="entry name" value="F-box_dom"/>
</dbReference>
<reference evidence="2 3" key="1">
    <citation type="journal article" date="2009" name="Nature">
        <title>The Sorghum bicolor genome and the diversification of grasses.</title>
        <authorList>
            <person name="Paterson A.H."/>
            <person name="Bowers J.E."/>
            <person name="Bruggmann R."/>
            <person name="Dubchak I."/>
            <person name="Grimwood J."/>
            <person name="Gundlach H."/>
            <person name="Haberer G."/>
            <person name="Hellsten U."/>
            <person name="Mitros T."/>
            <person name="Poliakov A."/>
            <person name="Schmutz J."/>
            <person name="Spannagl M."/>
            <person name="Tang H."/>
            <person name="Wang X."/>
            <person name="Wicker T."/>
            <person name="Bharti A.K."/>
            <person name="Chapman J."/>
            <person name="Feltus F.A."/>
            <person name="Gowik U."/>
            <person name="Grigoriev I.V."/>
            <person name="Lyons E."/>
            <person name="Maher C.A."/>
            <person name="Martis M."/>
            <person name="Narechania A."/>
            <person name="Otillar R.P."/>
            <person name="Penning B.W."/>
            <person name="Salamov A.A."/>
            <person name="Wang Y."/>
            <person name="Zhang L."/>
            <person name="Carpita N.C."/>
            <person name="Freeling M."/>
            <person name="Gingle A.R."/>
            <person name="Hash C.T."/>
            <person name="Keller B."/>
            <person name="Klein P."/>
            <person name="Kresovich S."/>
            <person name="McCann M.C."/>
            <person name="Ming R."/>
            <person name="Peterson D.G."/>
            <person name="Mehboob-ur-Rahman"/>
            <person name="Ware D."/>
            <person name="Westhoff P."/>
            <person name="Mayer K.F."/>
            <person name="Messing J."/>
            <person name="Rokhsar D.S."/>
        </authorList>
    </citation>
    <scope>NUCLEOTIDE SEQUENCE [LARGE SCALE GENOMIC DNA]</scope>
    <source>
        <strain evidence="3">cv. BTx623</strain>
    </source>
</reference>
<keyword evidence="3" id="KW-1185">Reference proteome</keyword>
<dbReference type="OMA" id="IHNNGEW"/>
<dbReference type="Gene3D" id="1.20.1280.50">
    <property type="match status" value="1"/>
</dbReference>
<evidence type="ECO:0000313" key="2">
    <source>
        <dbReference type="EMBL" id="OQU82142.1"/>
    </source>
</evidence>
<dbReference type="PANTHER" id="PTHR44259:SF77">
    <property type="entry name" value="OS04G0563401 PROTEIN"/>
    <property type="match status" value="1"/>
</dbReference>